<accession>A0ABP8L6V3</accession>
<dbReference type="Proteomes" id="UP001500622">
    <property type="component" value="Unassembled WGS sequence"/>
</dbReference>
<dbReference type="EMBL" id="BAABGN010000008">
    <property type="protein sequence ID" value="GAA4423970.1"/>
    <property type="molecule type" value="Genomic_DNA"/>
</dbReference>
<keyword evidence="2" id="KW-1185">Reference proteome</keyword>
<comment type="caution">
    <text evidence="1">The sequence shown here is derived from an EMBL/GenBank/DDBJ whole genome shotgun (WGS) entry which is preliminary data.</text>
</comment>
<name>A0ABP8L6V3_9MICO</name>
<dbReference type="RefSeq" id="WP_345216138.1">
    <property type="nucleotide sequence ID" value="NZ_BAABGN010000008.1"/>
</dbReference>
<proteinExistence type="predicted"/>
<reference evidence="2" key="1">
    <citation type="journal article" date="2019" name="Int. J. Syst. Evol. Microbiol.">
        <title>The Global Catalogue of Microorganisms (GCM) 10K type strain sequencing project: providing services to taxonomists for standard genome sequencing and annotation.</title>
        <authorList>
            <consortium name="The Broad Institute Genomics Platform"/>
            <consortium name="The Broad Institute Genome Sequencing Center for Infectious Disease"/>
            <person name="Wu L."/>
            <person name="Ma J."/>
        </authorList>
    </citation>
    <scope>NUCLEOTIDE SEQUENCE [LARGE SCALE GENOMIC DNA]</scope>
    <source>
        <strain evidence="2">JCM 17810</strain>
    </source>
</reference>
<sequence>MQRSGTESWLLSISSDGTPHEALYVRDALRLCTSGDLSPPRALDGVPDRSELLSTGERGRAAAQWLPWWRAVLELEAQFHEPGVRPSSTEEFLAFARESHAERVRRLGEPPDFEAMTDWPELRKAVVALHPEARTWAGRVRAPNQREGWWEQTRDVAEEVARACRVSPGAVRGTVQVLAVEGSWWRLLGSGSVVCSVAAFQDHDVAAEILRTTFTSGLET</sequence>
<organism evidence="1 2">
    <name type="scientific">Georgenia halophila</name>
    <dbReference type="NCBI Taxonomy" id="620889"/>
    <lineage>
        <taxon>Bacteria</taxon>
        <taxon>Bacillati</taxon>
        <taxon>Actinomycetota</taxon>
        <taxon>Actinomycetes</taxon>
        <taxon>Micrococcales</taxon>
        <taxon>Bogoriellaceae</taxon>
        <taxon>Georgenia</taxon>
    </lineage>
</organism>
<evidence type="ECO:0000313" key="1">
    <source>
        <dbReference type="EMBL" id="GAA4423970.1"/>
    </source>
</evidence>
<gene>
    <name evidence="1" type="ORF">GCM10023169_20260</name>
</gene>
<protein>
    <submittedName>
        <fullName evidence="1">Uncharacterized protein</fullName>
    </submittedName>
</protein>
<evidence type="ECO:0000313" key="2">
    <source>
        <dbReference type="Proteomes" id="UP001500622"/>
    </source>
</evidence>